<name>A0A084T1N9_9BACT</name>
<dbReference type="EMBL" id="JPMI01000006">
    <property type="protein sequence ID" value="KFA94624.1"/>
    <property type="molecule type" value="Genomic_DNA"/>
</dbReference>
<dbReference type="PANTHER" id="PTHR35024">
    <property type="entry name" value="HYPOTHETICAL CYTOSOLIC PROTEIN"/>
    <property type="match status" value="1"/>
</dbReference>
<gene>
    <name evidence="2" type="ORF">Q664_01585</name>
</gene>
<evidence type="ECO:0008006" key="4">
    <source>
        <dbReference type="Google" id="ProtNLM"/>
    </source>
</evidence>
<comment type="similarity">
    <text evidence="1">Belongs to the bactofilin family.</text>
</comment>
<reference evidence="2 3" key="1">
    <citation type="submission" date="2014-07" db="EMBL/GenBank/DDBJ databases">
        <title>Draft Genome Sequence of Gephyronic Acid Producer, Cystobacter violaceus Strain Cb vi76.</title>
        <authorList>
            <person name="Stevens D.C."/>
            <person name="Young J."/>
            <person name="Carmichael R."/>
            <person name="Tan J."/>
            <person name="Taylor R.E."/>
        </authorList>
    </citation>
    <scope>NUCLEOTIDE SEQUENCE [LARGE SCALE GENOMIC DNA]</scope>
    <source>
        <strain evidence="2 3">Cb vi76</strain>
    </source>
</reference>
<comment type="caution">
    <text evidence="2">The sequence shown here is derived from an EMBL/GenBank/DDBJ whole genome shotgun (WGS) entry which is preliminary data.</text>
</comment>
<dbReference type="InterPro" id="IPR007607">
    <property type="entry name" value="BacA/B"/>
</dbReference>
<organism evidence="2 3">
    <name type="scientific">Archangium violaceum Cb vi76</name>
    <dbReference type="NCBI Taxonomy" id="1406225"/>
    <lineage>
        <taxon>Bacteria</taxon>
        <taxon>Pseudomonadati</taxon>
        <taxon>Myxococcota</taxon>
        <taxon>Myxococcia</taxon>
        <taxon>Myxococcales</taxon>
        <taxon>Cystobacterineae</taxon>
        <taxon>Archangiaceae</taxon>
        <taxon>Archangium</taxon>
    </lineage>
</organism>
<sequence>MANTVIGSSIVIDGEISGDEDLVIQGTVKGKISLKESLFVEGSGVVEADIETQNVEIAGRVTGNIAASDKVELKTDCRVVGDIKAPRILIADGASFKGNVDMDIPKER</sequence>
<proteinExistence type="inferred from homology"/>
<dbReference type="PANTHER" id="PTHR35024:SF4">
    <property type="entry name" value="POLYMER-FORMING CYTOSKELETAL PROTEIN"/>
    <property type="match status" value="1"/>
</dbReference>
<protein>
    <recommendedName>
        <fullName evidence="4">Cell shape determination protein CcmA</fullName>
    </recommendedName>
</protein>
<dbReference type="Pfam" id="PF04519">
    <property type="entry name" value="Bactofilin"/>
    <property type="match status" value="1"/>
</dbReference>
<dbReference type="Proteomes" id="UP000028547">
    <property type="component" value="Unassembled WGS sequence"/>
</dbReference>
<evidence type="ECO:0000313" key="2">
    <source>
        <dbReference type="EMBL" id="KFA94624.1"/>
    </source>
</evidence>
<dbReference type="AlphaFoldDB" id="A0A084T1N9"/>
<dbReference type="RefSeq" id="WP_043389034.1">
    <property type="nucleotide sequence ID" value="NZ_JPMI01000006.1"/>
</dbReference>
<accession>A0A084T1N9</accession>
<evidence type="ECO:0000313" key="3">
    <source>
        <dbReference type="Proteomes" id="UP000028547"/>
    </source>
</evidence>
<evidence type="ECO:0000256" key="1">
    <source>
        <dbReference type="ARBA" id="ARBA00044755"/>
    </source>
</evidence>